<dbReference type="PROSITE" id="PS00211">
    <property type="entry name" value="ABC_TRANSPORTER_1"/>
    <property type="match status" value="2"/>
</dbReference>
<proteinExistence type="inferred from homology"/>
<dbReference type="PANTHER" id="PTHR19211:SF14">
    <property type="entry name" value="ATP-BINDING CASSETTE SUB-FAMILY F MEMBER 1"/>
    <property type="match status" value="1"/>
</dbReference>
<evidence type="ECO:0000256" key="8">
    <source>
        <dbReference type="SAM" id="MobiDB-lite"/>
    </source>
</evidence>
<dbReference type="Pfam" id="PF12848">
    <property type="entry name" value="ABC_tran_Xtn"/>
    <property type="match status" value="1"/>
</dbReference>
<keyword evidence="4 10" id="KW-0067">ATP-binding</keyword>
<dbReference type="Gene3D" id="3.40.50.300">
    <property type="entry name" value="P-loop containing nucleotide triphosphate hydrolases"/>
    <property type="match status" value="2"/>
</dbReference>
<dbReference type="InterPro" id="IPR032524">
    <property type="entry name" value="ABC_tran_C"/>
</dbReference>
<dbReference type="InterPro" id="IPR050611">
    <property type="entry name" value="ABCF"/>
</dbReference>
<evidence type="ECO:0000256" key="3">
    <source>
        <dbReference type="ARBA" id="ARBA00022741"/>
    </source>
</evidence>
<evidence type="ECO:0000259" key="9">
    <source>
        <dbReference type="PROSITE" id="PS50893"/>
    </source>
</evidence>
<gene>
    <name evidence="10" type="ORF">EV674_11165</name>
</gene>
<evidence type="ECO:0000256" key="4">
    <source>
        <dbReference type="ARBA" id="ARBA00022840"/>
    </source>
</evidence>
<dbReference type="InterPro" id="IPR027417">
    <property type="entry name" value="P-loop_NTPase"/>
</dbReference>
<dbReference type="Pfam" id="PF00005">
    <property type="entry name" value="ABC_tran"/>
    <property type="match status" value="2"/>
</dbReference>
<dbReference type="FunFam" id="3.40.50.300:FF:002053">
    <property type="entry name" value="ABC transporter ATP-binding protein"/>
    <property type="match status" value="1"/>
</dbReference>
<feature type="domain" description="ABC transporter" evidence="9">
    <location>
        <begin position="313"/>
        <end position="540"/>
    </location>
</feature>
<comment type="caution">
    <text evidence="10">The sequence shown here is derived from an EMBL/GenBank/DDBJ whole genome shotgun (WGS) entry which is preliminary data.</text>
</comment>
<accession>A0A4R2N9M5</accession>
<dbReference type="AlphaFoldDB" id="A0A4R2N9M5"/>
<name>A0A4R2N9M5_9BURK</name>
<dbReference type="CDD" id="cd03221">
    <property type="entry name" value="ABCF_EF-3"/>
    <property type="match status" value="2"/>
</dbReference>
<dbReference type="SMART" id="SM00382">
    <property type="entry name" value="AAA"/>
    <property type="match status" value="2"/>
</dbReference>
<dbReference type="OrthoDB" id="9762051at2"/>
<dbReference type="InterPro" id="IPR032781">
    <property type="entry name" value="ABC_tran_Xtn"/>
</dbReference>
<dbReference type="SUPFAM" id="SSF52540">
    <property type="entry name" value="P-loop containing nucleoside triphosphate hydrolases"/>
    <property type="match status" value="2"/>
</dbReference>
<dbReference type="FunFam" id="3.40.50.300:FF:000011">
    <property type="entry name" value="Putative ABC transporter ATP-binding component"/>
    <property type="match status" value="1"/>
</dbReference>
<comment type="similarity">
    <text evidence="5">Belongs to the ABC transporter superfamily. ABCF family. YheS subfamily.</text>
</comment>
<dbReference type="GO" id="GO:0005524">
    <property type="term" value="F:ATP binding"/>
    <property type="evidence" value="ECO:0007669"/>
    <property type="project" value="UniProtKB-KW"/>
</dbReference>
<organism evidence="10 11">
    <name type="scientific">Simplicispira metamorpha</name>
    <dbReference type="NCBI Taxonomy" id="80881"/>
    <lineage>
        <taxon>Bacteria</taxon>
        <taxon>Pseudomonadati</taxon>
        <taxon>Pseudomonadota</taxon>
        <taxon>Betaproteobacteria</taxon>
        <taxon>Burkholderiales</taxon>
        <taxon>Comamonadaceae</taxon>
        <taxon>Simplicispira</taxon>
    </lineage>
</organism>
<evidence type="ECO:0000256" key="6">
    <source>
        <dbReference type="ARBA" id="ARBA00069073"/>
    </source>
</evidence>
<evidence type="ECO:0000256" key="1">
    <source>
        <dbReference type="ARBA" id="ARBA00022475"/>
    </source>
</evidence>
<keyword evidence="7" id="KW-0175">Coiled coil</keyword>
<dbReference type="Proteomes" id="UP000295182">
    <property type="component" value="Unassembled WGS sequence"/>
</dbReference>
<feature type="compositionally biased region" description="Basic and acidic residues" evidence="8">
    <location>
        <begin position="593"/>
        <end position="608"/>
    </location>
</feature>
<reference evidence="10 11" key="1">
    <citation type="submission" date="2019-03" db="EMBL/GenBank/DDBJ databases">
        <title>Genomic Encyclopedia of Type Strains, Phase IV (KMG-IV): sequencing the most valuable type-strain genomes for metagenomic binning, comparative biology and taxonomic classification.</title>
        <authorList>
            <person name="Goeker M."/>
        </authorList>
    </citation>
    <scope>NUCLEOTIDE SEQUENCE [LARGE SCALE GENOMIC DNA]</scope>
    <source>
        <strain evidence="10 11">DSM 1837</strain>
    </source>
</reference>
<dbReference type="GO" id="GO:0016887">
    <property type="term" value="F:ATP hydrolysis activity"/>
    <property type="evidence" value="ECO:0007669"/>
    <property type="project" value="InterPro"/>
</dbReference>
<protein>
    <recommendedName>
        <fullName evidence="6">Probable ATP-binding protein YheS</fullName>
    </recommendedName>
</protein>
<evidence type="ECO:0000256" key="7">
    <source>
        <dbReference type="SAM" id="Coils"/>
    </source>
</evidence>
<keyword evidence="11" id="KW-1185">Reference proteome</keyword>
<dbReference type="InterPro" id="IPR037118">
    <property type="entry name" value="Val-tRNA_synth_C_sf"/>
</dbReference>
<evidence type="ECO:0000256" key="5">
    <source>
        <dbReference type="ARBA" id="ARBA00061571"/>
    </source>
</evidence>
<dbReference type="Gene3D" id="1.10.287.380">
    <property type="entry name" value="Valyl-tRNA synthetase, C-terminal domain"/>
    <property type="match status" value="1"/>
</dbReference>
<dbReference type="RefSeq" id="WP_119012595.1">
    <property type="nucleotide sequence ID" value="NZ_QXNC01000007.1"/>
</dbReference>
<feature type="domain" description="ABC transporter" evidence="9">
    <location>
        <begin position="2"/>
        <end position="246"/>
    </location>
</feature>
<dbReference type="EMBL" id="SLXH01000011">
    <property type="protein sequence ID" value="TCP17723.1"/>
    <property type="molecule type" value="Genomic_DNA"/>
</dbReference>
<evidence type="ECO:0000313" key="11">
    <source>
        <dbReference type="Proteomes" id="UP000295182"/>
    </source>
</evidence>
<dbReference type="InterPro" id="IPR003439">
    <property type="entry name" value="ABC_transporter-like_ATP-bd"/>
</dbReference>
<dbReference type="PROSITE" id="PS50893">
    <property type="entry name" value="ABC_TRANSPORTER_2"/>
    <property type="match status" value="2"/>
</dbReference>
<dbReference type="InterPro" id="IPR003593">
    <property type="entry name" value="AAA+_ATPase"/>
</dbReference>
<sequence>MITLKNVTLRRSAKVLLNGVNATINPGENVGLVGRNGAGKSSLFALLNGSLHEDGGDFYIPTQWRMAQVAQNMPETDESATDFVVAGDTRLTELRAALVRAEAEDDGMAIAHAYTDLADAGDHDAVPRAQALILGLGFKVSELDKPVNSFSGGWRMRLQLARALMCPSDLLLLDEPTNHLDLDALVWLEAWLKRYEGTMIVISHDREFLDAVTNVTMHIDNAQLTRYGGNYSKFEDLRAQQLELQQASFAKQQEKIAHLKKFIDRFKAKASKAKQAQSRVKALDRMEKIAPVLADADFTFEFKEPTNLPNPMLAISDAAFGYRAEDGSETAILHNVSRSVLAGQRIGILGANGQGKSTLVKTIARTMAPLAGTVTEGKGLSIGYFAQQELDVLRPHENPLEHMIRLAKELGPQSRESSREQDLRSYLGTFNFTGDMVKQSVGSMSGGEKARLVLAMIVWQRPNLLLLDEPTNHLDLATREALSMALNEFEGTVMLVSHDRALLRAVCDEFWMVGRGAVGPFDGDLDDYQRYLLDEAKRQRELAKLEAAADSAALKAAGAAPQAAAATTAAAPEVTPVLIADSARPEIATGQNDPKKSGDGRDQRKQDAQARQLLAQKLRPLKRELEQIDQRMAALNAECSTLHERLTQPLPPAEIADSGRRLKACTDEIATLEERWLELSEEIEAQTAAL</sequence>
<keyword evidence="2" id="KW-0677">Repeat</keyword>
<dbReference type="PANTHER" id="PTHR19211">
    <property type="entry name" value="ATP-BINDING TRANSPORT PROTEIN-RELATED"/>
    <property type="match status" value="1"/>
</dbReference>
<keyword evidence="1" id="KW-1003">Cell membrane</keyword>
<dbReference type="GO" id="GO:0003677">
    <property type="term" value="F:DNA binding"/>
    <property type="evidence" value="ECO:0007669"/>
    <property type="project" value="InterPro"/>
</dbReference>
<evidence type="ECO:0000256" key="2">
    <source>
        <dbReference type="ARBA" id="ARBA00022737"/>
    </source>
</evidence>
<keyword evidence="3" id="KW-0547">Nucleotide-binding</keyword>
<feature type="coiled-coil region" evidence="7">
    <location>
        <begin position="618"/>
        <end position="682"/>
    </location>
</feature>
<dbReference type="InterPro" id="IPR017871">
    <property type="entry name" value="ABC_transporter-like_CS"/>
</dbReference>
<dbReference type="Pfam" id="PF16326">
    <property type="entry name" value="ABC_tran_CTD"/>
    <property type="match status" value="1"/>
</dbReference>
<keyword evidence="1" id="KW-0472">Membrane</keyword>
<feature type="region of interest" description="Disordered" evidence="8">
    <location>
        <begin position="581"/>
        <end position="609"/>
    </location>
</feature>
<evidence type="ECO:0000313" key="10">
    <source>
        <dbReference type="EMBL" id="TCP17723.1"/>
    </source>
</evidence>